<name>A0A914H353_GLORO</name>
<accession>A0A914H353</accession>
<feature type="site" description="Histone H3K4me3 binding" evidence="1">
    <location>
        <position position="181"/>
    </location>
</feature>
<dbReference type="PANTHER" id="PTHR10333">
    <property type="entry name" value="INHIBITOR OF GROWTH PROTEIN"/>
    <property type="match status" value="1"/>
</dbReference>
<keyword evidence="3" id="KW-1185">Reference proteome</keyword>
<sequence length="200" mass="23131">MNVRDKCQLIGEMADYLYELQLVEHALKSPMLNIAKIIFSINPKRRVDKDSIQIKQKPTKKRKNELGGLRGKVVGSQSVRRQQNLLETAPQNFCIRRRGRERLRKGSSNAKSPQKRQASATEHQQQWNEEGEIDQMEYGEEDLERKGKRQLDEAEPTYCLCERVSFGEMICCDYELCSVEWFHFACVNIKSKHVEAGIAA</sequence>
<dbReference type="InterPro" id="IPR011011">
    <property type="entry name" value="Znf_FYVE_PHD"/>
</dbReference>
<dbReference type="Proteomes" id="UP000887572">
    <property type="component" value="Unplaced"/>
</dbReference>
<dbReference type="AlphaFoldDB" id="A0A914H353"/>
<proteinExistence type="predicted"/>
<evidence type="ECO:0000256" key="2">
    <source>
        <dbReference type="SAM" id="MobiDB-lite"/>
    </source>
</evidence>
<dbReference type="GO" id="GO:0005634">
    <property type="term" value="C:nucleus"/>
    <property type="evidence" value="ECO:0007669"/>
    <property type="project" value="TreeGrafter"/>
</dbReference>
<feature type="region of interest" description="Disordered" evidence="2">
    <location>
        <begin position="102"/>
        <end position="149"/>
    </location>
</feature>
<protein>
    <submittedName>
        <fullName evidence="4">Zinc finger PHD-type domain-containing protein</fullName>
    </submittedName>
</protein>
<organism evidence="3 4">
    <name type="scientific">Globodera rostochiensis</name>
    <name type="common">Golden nematode worm</name>
    <name type="synonym">Heterodera rostochiensis</name>
    <dbReference type="NCBI Taxonomy" id="31243"/>
    <lineage>
        <taxon>Eukaryota</taxon>
        <taxon>Metazoa</taxon>
        <taxon>Ecdysozoa</taxon>
        <taxon>Nematoda</taxon>
        <taxon>Chromadorea</taxon>
        <taxon>Rhabditida</taxon>
        <taxon>Tylenchina</taxon>
        <taxon>Tylenchomorpha</taxon>
        <taxon>Tylenchoidea</taxon>
        <taxon>Heteroderidae</taxon>
        <taxon>Heteroderinae</taxon>
        <taxon>Globodera</taxon>
    </lineage>
</organism>
<feature type="site" description="Histone H3K4me3 binding" evidence="1">
    <location>
        <position position="169"/>
    </location>
</feature>
<feature type="compositionally biased region" description="Acidic residues" evidence="2">
    <location>
        <begin position="129"/>
        <end position="142"/>
    </location>
</feature>
<evidence type="ECO:0000313" key="4">
    <source>
        <dbReference type="WBParaSite" id="Gr19_v10_g13424.t1"/>
    </source>
</evidence>
<dbReference type="GO" id="GO:0045893">
    <property type="term" value="P:positive regulation of DNA-templated transcription"/>
    <property type="evidence" value="ECO:0007669"/>
    <property type="project" value="TreeGrafter"/>
</dbReference>
<feature type="site" description="Histone H3K4me3 binding" evidence="1">
    <location>
        <position position="173"/>
    </location>
</feature>
<dbReference type="PANTHER" id="PTHR10333:SF89">
    <property type="entry name" value="INHIBITOR OF GROWTH PROTEIN"/>
    <property type="match status" value="1"/>
</dbReference>
<evidence type="ECO:0000313" key="3">
    <source>
        <dbReference type="Proteomes" id="UP000887572"/>
    </source>
</evidence>
<dbReference type="WBParaSite" id="Gr19_v10_g13424.t1">
    <property type="protein sequence ID" value="Gr19_v10_g13424.t1"/>
    <property type="gene ID" value="Gr19_v10_g13424"/>
</dbReference>
<dbReference type="InterPro" id="IPR028651">
    <property type="entry name" value="ING_fam"/>
</dbReference>
<evidence type="ECO:0000256" key="1">
    <source>
        <dbReference type="PIRSR" id="PIRSR628651-50"/>
    </source>
</evidence>
<reference evidence="4" key="1">
    <citation type="submission" date="2022-11" db="UniProtKB">
        <authorList>
            <consortium name="WormBaseParasite"/>
        </authorList>
    </citation>
    <scope>IDENTIFICATION</scope>
</reference>
<feature type="site" description="Histone H3K4me3 binding" evidence="1">
    <location>
        <position position="158"/>
    </location>
</feature>
<dbReference type="Gene3D" id="3.30.40.10">
    <property type="entry name" value="Zinc/RING finger domain, C3HC4 (zinc finger)"/>
    <property type="match status" value="1"/>
</dbReference>
<dbReference type="InterPro" id="IPR013083">
    <property type="entry name" value="Znf_RING/FYVE/PHD"/>
</dbReference>
<feature type="compositionally biased region" description="Polar residues" evidence="2">
    <location>
        <begin position="106"/>
        <end position="128"/>
    </location>
</feature>
<dbReference type="SUPFAM" id="SSF57903">
    <property type="entry name" value="FYVE/PHD zinc finger"/>
    <property type="match status" value="1"/>
</dbReference>